<dbReference type="CDD" id="cd11614">
    <property type="entry name" value="SAF_CpaB_FlgA_like"/>
    <property type="match status" value="1"/>
</dbReference>
<evidence type="ECO:0000313" key="19">
    <source>
        <dbReference type="Proteomes" id="UP000234300"/>
    </source>
</evidence>
<evidence type="ECO:0000313" key="14">
    <source>
        <dbReference type="Proteomes" id="UP000217564"/>
    </source>
</evidence>
<evidence type="ECO:0000313" key="23">
    <source>
        <dbReference type="Proteomes" id="UP000283000"/>
    </source>
</evidence>
<organism evidence="1 13">
    <name type="scientific">Brevibacterium aurantiacum</name>
    <dbReference type="NCBI Taxonomy" id="273384"/>
    <lineage>
        <taxon>Bacteria</taxon>
        <taxon>Bacillati</taxon>
        <taxon>Actinomycetota</taxon>
        <taxon>Actinomycetes</taxon>
        <taxon>Micrococcales</taxon>
        <taxon>Brevibacteriaceae</taxon>
        <taxon>Brevibacterium</taxon>
    </lineage>
</organism>
<dbReference type="Proteomes" id="UP000218620">
    <property type="component" value="Unassembled WGS sequence"/>
</dbReference>
<evidence type="ECO:0000313" key="16">
    <source>
        <dbReference type="Proteomes" id="UP000218377"/>
    </source>
</evidence>
<evidence type="ECO:0000313" key="11">
    <source>
        <dbReference type="EMBL" id="SMX84782.1"/>
    </source>
</evidence>
<dbReference type="Proteomes" id="UP000217881">
    <property type="component" value="Unassembled WGS sequence"/>
</dbReference>
<dbReference type="KEGG" id="blin:BLSMQ_1529"/>
<name>A0A1D7W2C0_BREAU</name>
<evidence type="ECO:0000313" key="20">
    <source>
        <dbReference type="Proteomes" id="UP000234327"/>
    </source>
</evidence>
<evidence type="ECO:0000313" key="5">
    <source>
        <dbReference type="EMBL" id="PCC44385.1"/>
    </source>
</evidence>
<evidence type="ECO:0000313" key="21">
    <source>
        <dbReference type="Proteomes" id="UP000234525"/>
    </source>
</evidence>
<gene>
    <name evidence="9" type="ORF">BAUR9175_00989</name>
    <name evidence="11" type="ORF">BAUR920_01946</name>
    <name evidence="8" type="ORF">BAURA63_00860</name>
    <name evidence="10" type="ORF">BAURA86_01353</name>
    <name evidence="1" type="ORF">BLSMQ_1529</name>
    <name evidence="7" type="ORF">CIK59_13080</name>
    <name evidence="6" type="ORF">CIK64_08285</name>
    <name evidence="5" type="ORF">CIK65_01995</name>
    <name evidence="4" type="ORF">CIK79_15620</name>
    <name evidence="2" type="ORF">CXR23_08280</name>
    <name evidence="3" type="ORF">CXR27_07835</name>
    <name evidence="12" type="ORF">EB834_06965</name>
</gene>
<dbReference type="EMBL" id="RHFF01000005">
    <property type="protein sequence ID" value="TGD39479.1"/>
    <property type="molecule type" value="Genomic_DNA"/>
</dbReference>
<reference evidence="22 23" key="6">
    <citation type="submission" date="2017-12" db="EMBL/GenBank/DDBJ databases">
        <authorList>
            <person name="Levesque S."/>
        </authorList>
    </citation>
    <scope>NUCLEOTIDE SEQUENCE [LARGE SCALE GENOMIC DNA]</scope>
    <source>
        <strain evidence="2 23">SMQ-1417</strain>
        <strain evidence="3 22">SMQ-1420</strain>
    </source>
</reference>
<protein>
    <submittedName>
        <fullName evidence="8">Chaperone for flagella basal body P-ring formation</fullName>
    </submittedName>
</protein>
<dbReference type="Proteomes" id="UP000234525">
    <property type="component" value="Unassembled WGS sequence"/>
</dbReference>
<dbReference type="Proteomes" id="UP000218377">
    <property type="component" value="Unassembled WGS sequence"/>
</dbReference>
<evidence type="ECO:0000313" key="1">
    <source>
        <dbReference type="EMBL" id="AOP53239.1"/>
    </source>
</evidence>
<dbReference type="EMBL" id="NRHA01000014">
    <property type="protein sequence ID" value="PCC53060.1"/>
    <property type="molecule type" value="Genomic_DNA"/>
</dbReference>
<reference evidence="1" key="1">
    <citation type="submission" date="2016-09" db="EMBL/GenBank/DDBJ databases">
        <title>Complete Genome Sequence of Brevibacterium aurantiacum SMQ-1335.</title>
        <authorList>
            <person name="de Melo A.G."/>
            <person name="Labrie S.J."/>
            <person name="Dumaresq J."/>
            <person name="Roberts R.J."/>
            <person name="Tremblay D.M."/>
            <person name="Moineau S."/>
        </authorList>
    </citation>
    <scope>NUCLEOTIDE SEQUENCE</scope>
    <source>
        <strain evidence="1">SMQ-1335</strain>
    </source>
</reference>
<evidence type="ECO:0000313" key="9">
    <source>
        <dbReference type="EMBL" id="SMX70709.1"/>
    </source>
</evidence>
<evidence type="ECO:0000313" key="8">
    <source>
        <dbReference type="EMBL" id="SMX70611.1"/>
    </source>
</evidence>
<evidence type="ECO:0000313" key="3">
    <source>
        <dbReference type="EMBL" id="AZT96926.1"/>
    </source>
</evidence>
<evidence type="ECO:0000313" key="18">
    <source>
        <dbReference type="Proteomes" id="UP000234289"/>
    </source>
</evidence>
<reference evidence="18 21" key="5">
    <citation type="submission" date="2017-03" db="EMBL/GenBank/DDBJ databases">
        <authorList>
            <person name="Monnet C."/>
        </authorList>
    </citation>
    <scope>NUCLEOTIDE SEQUENCE [LARGE SCALE GENOMIC DNA]</scope>
    <source>
        <strain evidence="21">ATCC 9175</strain>
        <strain evidence="18">CNRZ 920</strain>
    </source>
</reference>
<dbReference type="EMBL" id="NRGP01000012">
    <property type="protein sequence ID" value="PCC46846.1"/>
    <property type="molecule type" value="Genomic_DNA"/>
</dbReference>
<dbReference type="PATRIC" id="fig|1703.10.peg.1569"/>
<reference evidence="22 23" key="8">
    <citation type="submission" date="2019-01" db="EMBL/GenBank/DDBJ databases">
        <title>Comparative genomic analysis of Brevibacterium aurantiacum sheds light on its evolution and its adaptation to smear-ripened cheeses.</title>
        <authorList>
            <person name="Moineau S."/>
        </authorList>
    </citation>
    <scope>NUCLEOTIDE SEQUENCE [LARGE SCALE GENOMIC DNA]</scope>
    <source>
        <strain evidence="2 23">SMQ-1417</strain>
        <strain evidence="3 22">SMQ-1420</strain>
    </source>
</reference>
<evidence type="ECO:0000313" key="12">
    <source>
        <dbReference type="EMBL" id="TGD39479.1"/>
    </source>
</evidence>
<dbReference type="Proteomes" id="UP000283000">
    <property type="component" value="Chromosome"/>
</dbReference>
<evidence type="ECO:0000313" key="6">
    <source>
        <dbReference type="EMBL" id="PCC46846.1"/>
    </source>
</evidence>
<reference evidence="13" key="2">
    <citation type="submission" date="2016-09" db="EMBL/GenBank/DDBJ databases">
        <title>Complete Genome Sequence of Brevibacterium linens SMQ-1335.</title>
        <authorList>
            <person name="de Melo A.G."/>
            <person name="Labrie S.J."/>
            <person name="Dumaresq J."/>
            <person name="Roberts R.J."/>
            <person name="Tremblay D.M."/>
            <person name="Moineau S."/>
        </authorList>
    </citation>
    <scope>NUCLEOTIDE SEQUENCE [LARGE SCALE GENOMIC DNA]</scope>
    <source>
        <strain evidence="13">SMQ-1335</strain>
    </source>
</reference>
<evidence type="ECO:0000313" key="22">
    <source>
        <dbReference type="Proteomes" id="UP000282731"/>
    </source>
</evidence>
<reference evidence="19 20" key="4">
    <citation type="submission" date="2017-03" db="EMBL/GenBank/DDBJ databases">
        <authorList>
            <person name="Afonso C.L."/>
            <person name="Miller P.J."/>
            <person name="Scott M.A."/>
            <person name="Spackman E."/>
            <person name="Goraichik I."/>
            <person name="Dimitrov K.M."/>
            <person name="Suarez D.L."/>
            <person name="Swayne D.E."/>
        </authorList>
    </citation>
    <scope>NUCLEOTIDE SEQUENCE [LARGE SCALE GENOMIC DNA]</scope>
    <source>
        <strain evidence="8">6</strain>
        <strain evidence="20">6(3)</strain>
        <strain evidence="10">8</strain>
        <strain evidence="19">8(6)</strain>
        <strain evidence="9">ATCC 9175</strain>
        <strain evidence="11">CNRZ 920</strain>
    </source>
</reference>
<accession>A0A2A3YZ32</accession>
<keyword evidence="8" id="KW-0969">Cilium</keyword>
<keyword evidence="8" id="KW-0282">Flagellum</keyword>
<dbReference type="Proteomes" id="UP000217564">
    <property type="component" value="Unassembled WGS sequence"/>
</dbReference>
<dbReference type="EMBL" id="FXYZ01000003">
    <property type="protein sequence ID" value="SMX70611.1"/>
    <property type="molecule type" value="Genomic_DNA"/>
</dbReference>
<evidence type="ECO:0000313" key="13">
    <source>
        <dbReference type="Proteomes" id="UP000094793"/>
    </source>
</evidence>
<dbReference type="AlphaFoldDB" id="A0A1D7W2C0"/>
<dbReference type="EMBL" id="FXZG01000010">
    <property type="protein sequence ID" value="SMX84782.1"/>
    <property type="molecule type" value="Genomic_DNA"/>
</dbReference>
<dbReference type="eggNOG" id="COG1261">
    <property type="taxonomic scope" value="Bacteria"/>
</dbReference>
<dbReference type="OrthoDB" id="4807959at2"/>
<dbReference type="EMBL" id="CP017150">
    <property type="protein sequence ID" value="AOP53239.1"/>
    <property type="molecule type" value="Genomic_DNA"/>
</dbReference>
<dbReference type="EMBL" id="FXZB01000005">
    <property type="protein sequence ID" value="SMX70709.1"/>
    <property type="molecule type" value="Genomic_DNA"/>
</dbReference>
<evidence type="ECO:0000313" key="7">
    <source>
        <dbReference type="EMBL" id="PCC53060.1"/>
    </source>
</evidence>
<dbReference type="EMBL" id="NRGQ01000003">
    <property type="protein sequence ID" value="PCC44385.1"/>
    <property type="molecule type" value="Genomic_DNA"/>
</dbReference>
<dbReference type="Proteomes" id="UP000234289">
    <property type="component" value="Unassembled WGS sequence"/>
</dbReference>
<evidence type="ECO:0000313" key="2">
    <source>
        <dbReference type="EMBL" id="AZT93144.1"/>
    </source>
</evidence>
<proteinExistence type="predicted"/>
<dbReference type="EMBL" id="CP025334">
    <property type="protein sequence ID" value="AZT96926.1"/>
    <property type="molecule type" value="Genomic_DNA"/>
</dbReference>
<reference evidence="12 24" key="7">
    <citation type="submission" date="2018-10" db="EMBL/GenBank/DDBJ databases">
        <title>Brevibacterium genomes from Austrain hard cheese rinds.</title>
        <authorList>
            <person name="Anast J.M."/>
            <person name="Dzieciol M."/>
            <person name="Schultz D.L."/>
            <person name="Mann E."/>
            <person name="Wagner M."/>
            <person name="Schmitz-Esser S."/>
        </authorList>
    </citation>
    <scope>NUCLEOTIDE SEQUENCE [LARGE SCALE GENOMIC DNA]</scope>
    <source>
        <strain evidence="12 24">L261</strain>
    </source>
</reference>
<dbReference type="RefSeq" id="WP_009884686.1">
    <property type="nucleotide sequence ID" value="NZ_AAGP01000038.1"/>
</dbReference>
<sequence length="216" mass="22037">MELSKRIRRPKWTDARLLVGAVLVVVAIVATYLLISAANATTRVWASASPLVPGQVVSADDLTIAEVNLADIGDKYLSADAGIPDRSSVRTVIAAGELLPASALAPVAELDGRIVAIDVAGSVPTVVDTGSLVDVWAQPESKGLDDEGIDPEQIVTSAPVSNISREVGSFGVGDGARIEVFVASTELSDVLGALDGNSVLSVVGAPAEVKAEGGQS</sequence>
<keyword evidence="21" id="KW-1185">Reference proteome</keyword>
<dbReference type="Proteomes" id="UP000282731">
    <property type="component" value="Chromosome"/>
</dbReference>
<evidence type="ECO:0000313" key="10">
    <source>
        <dbReference type="EMBL" id="SMX83027.1"/>
    </source>
</evidence>
<evidence type="ECO:0000313" key="15">
    <source>
        <dbReference type="Proteomes" id="UP000217881"/>
    </source>
</evidence>
<dbReference type="GeneID" id="60905885"/>
<dbReference type="Proteomes" id="UP000234300">
    <property type="component" value="Unassembled WGS sequence"/>
</dbReference>
<dbReference type="EMBL" id="CP025330">
    <property type="protein sequence ID" value="AZT93144.1"/>
    <property type="molecule type" value="Genomic_DNA"/>
</dbReference>
<dbReference type="EMBL" id="FXZI01000003">
    <property type="protein sequence ID" value="SMX83027.1"/>
    <property type="molecule type" value="Genomic_DNA"/>
</dbReference>
<keyword evidence="8" id="KW-0966">Cell projection</keyword>
<accession>A0A2H1I689</accession>
<dbReference type="Proteomes" id="UP000234327">
    <property type="component" value="Unassembled WGS sequence"/>
</dbReference>
<dbReference type="EMBL" id="NRGX01000001">
    <property type="protein sequence ID" value="PCC19592.1"/>
    <property type="molecule type" value="Genomic_DNA"/>
</dbReference>
<evidence type="ECO:0000313" key="24">
    <source>
        <dbReference type="Proteomes" id="UP000297736"/>
    </source>
</evidence>
<accession>A0A1D7W2C0</accession>
<dbReference type="Proteomes" id="UP000094793">
    <property type="component" value="Chromosome"/>
</dbReference>
<evidence type="ECO:0000313" key="4">
    <source>
        <dbReference type="EMBL" id="PCC19592.1"/>
    </source>
</evidence>
<dbReference type="Proteomes" id="UP000297736">
    <property type="component" value="Unassembled WGS sequence"/>
</dbReference>
<evidence type="ECO:0000313" key="17">
    <source>
        <dbReference type="Proteomes" id="UP000218620"/>
    </source>
</evidence>
<reference evidence="14 15" key="3">
    <citation type="journal article" date="2017" name="Elife">
        <title>Extensive horizontal gene transfer in cheese-associated bacteria.</title>
        <authorList>
            <person name="Bonham K.S."/>
            <person name="Wolfe B.E."/>
            <person name="Dutton R.J."/>
        </authorList>
    </citation>
    <scope>NUCLEOTIDE SEQUENCE [LARGE SCALE GENOMIC DNA]</scope>
    <source>
        <strain evidence="7 15">738_8</strain>
        <strain evidence="6 14">947_7</strain>
        <strain evidence="5 17">962_8</strain>
        <strain evidence="4 16">JB5</strain>
    </source>
</reference>